<comment type="similarity">
    <text evidence="1">Belongs to the plant acyltransferase family.</text>
</comment>
<gene>
    <name evidence="3" type="ORF">PAHAL_8G089300</name>
</gene>
<sequence>MVTFTALRRKPELVTPARPTPHEYKPLSDIDDQRGLRYYPAGVEFFGARRRLTESAGDVDDDPVRIIRAALAEALVSYYPLAGRLVELPQVTGGKLLVDCTAEGVVFVEADADVRLQELGQPLAMPYPCMEELLCYDIGEPQDAVVAKPLLFFQVTRFSGNDGFAIGYRYCHSVIDGFGMAKFLNSVYALARGELHTEPPVWGRELLIARAAPDVTHKHSAYDQLPAASAAAEDVVRKTPLEHMVTRHFRFGPREMAAMRSQVPASLVQSTTVFELVTAAVWQCRTAALGYEPHQRVRLIICSNARGTWKPRSPLPQGFYGNALVLRAAEATAGELIGRPLGHAIGLLREAKSEVTDDGYMQSMLDLLARRGRPWYSQDWTYMISDATSLSRRVGAPNVGRWERAGGGITTAGRVVTTSLQSYYERCKSRGGEDCAVVSMCLPAAAMEGFSQRISAWGNMSRLTGSLYGSVPSAL</sequence>
<name>A0A2S3IEQ1_9POAL</name>
<proteinExistence type="inferred from homology"/>
<dbReference type="InterPro" id="IPR050898">
    <property type="entry name" value="Plant_acyltransferase"/>
</dbReference>
<dbReference type="Gramene" id="PAN42411">
    <property type="protein sequence ID" value="PAN42411"/>
    <property type="gene ID" value="PAHAL_8G089300"/>
</dbReference>
<dbReference type="AlphaFoldDB" id="A0A2S3IEQ1"/>
<organism evidence="3">
    <name type="scientific">Panicum hallii</name>
    <dbReference type="NCBI Taxonomy" id="206008"/>
    <lineage>
        <taxon>Eukaryota</taxon>
        <taxon>Viridiplantae</taxon>
        <taxon>Streptophyta</taxon>
        <taxon>Embryophyta</taxon>
        <taxon>Tracheophyta</taxon>
        <taxon>Spermatophyta</taxon>
        <taxon>Magnoliopsida</taxon>
        <taxon>Liliopsida</taxon>
        <taxon>Poales</taxon>
        <taxon>Poaceae</taxon>
        <taxon>PACMAD clade</taxon>
        <taxon>Panicoideae</taxon>
        <taxon>Panicodae</taxon>
        <taxon>Paniceae</taxon>
        <taxon>Panicinae</taxon>
        <taxon>Panicum</taxon>
        <taxon>Panicum sect. Panicum</taxon>
    </lineage>
</organism>
<evidence type="ECO:0000256" key="2">
    <source>
        <dbReference type="ARBA" id="ARBA00022679"/>
    </source>
</evidence>
<dbReference type="EMBL" id="CM008053">
    <property type="protein sequence ID" value="PAN42411.1"/>
    <property type="molecule type" value="Genomic_DNA"/>
</dbReference>
<accession>A0A2S3IEQ1</accession>
<dbReference type="Proteomes" id="UP000243499">
    <property type="component" value="Chromosome 8"/>
</dbReference>
<reference evidence="3" key="1">
    <citation type="submission" date="2018-04" db="EMBL/GenBank/DDBJ databases">
        <title>WGS assembly of Panicum hallii.</title>
        <authorList>
            <person name="Lovell J."/>
            <person name="Jenkins J."/>
            <person name="Lowry D."/>
            <person name="Mamidi S."/>
            <person name="Sreedasyam A."/>
            <person name="Weng X."/>
            <person name="Barry K."/>
            <person name="Bonette J."/>
            <person name="Campitelli B."/>
            <person name="Daum C."/>
            <person name="Gordon S."/>
            <person name="Gould B."/>
            <person name="Lipzen A."/>
            <person name="Macqueen A."/>
            <person name="Palacio-Mejia J."/>
            <person name="Plott C."/>
            <person name="Shakirov E."/>
            <person name="Shu S."/>
            <person name="Yoshinaga Y."/>
            <person name="Zane M."/>
            <person name="Rokhsar D."/>
            <person name="Grimwood J."/>
            <person name="Schmutz J."/>
            <person name="Juenger T."/>
        </authorList>
    </citation>
    <scope>NUCLEOTIDE SEQUENCE [LARGE SCALE GENOMIC DNA]</scope>
    <source>
        <strain evidence="3">FIL2</strain>
    </source>
</reference>
<evidence type="ECO:0000313" key="3">
    <source>
        <dbReference type="EMBL" id="PAN42411.1"/>
    </source>
</evidence>
<dbReference type="Gene3D" id="3.30.559.10">
    <property type="entry name" value="Chloramphenicol acetyltransferase-like domain"/>
    <property type="match status" value="2"/>
</dbReference>
<dbReference type="GO" id="GO:0016747">
    <property type="term" value="F:acyltransferase activity, transferring groups other than amino-acyl groups"/>
    <property type="evidence" value="ECO:0007669"/>
    <property type="project" value="UniProtKB-ARBA"/>
</dbReference>
<dbReference type="PANTHER" id="PTHR31147">
    <property type="entry name" value="ACYL TRANSFERASE 4"/>
    <property type="match status" value="1"/>
</dbReference>
<protein>
    <submittedName>
        <fullName evidence="3">Uncharacterized protein</fullName>
    </submittedName>
</protein>
<dbReference type="InterPro" id="IPR023213">
    <property type="entry name" value="CAT-like_dom_sf"/>
</dbReference>
<dbReference type="PANTHER" id="PTHR31147:SF66">
    <property type="entry name" value="OS05G0315700 PROTEIN"/>
    <property type="match status" value="1"/>
</dbReference>
<dbReference type="Pfam" id="PF02458">
    <property type="entry name" value="Transferase"/>
    <property type="match status" value="1"/>
</dbReference>
<evidence type="ECO:0000256" key="1">
    <source>
        <dbReference type="ARBA" id="ARBA00009861"/>
    </source>
</evidence>
<keyword evidence="2" id="KW-0808">Transferase</keyword>